<dbReference type="InterPro" id="IPR005182">
    <property type="entry name" value="YdbS-like_PH"/>
</dbReference>
<dbReference type="PANTHER" id="PTHR34473:SF2">
    <property type="entry name" value="UPF0699 TRANSMEMBRANE PROTEIN YDBT"/>
    <property type="match status" value="1"/>
</dbReference>
<gene>
    <name evidence="3" type="ORF">OE104_11835</name>
</gene>
<dbReference type="PANTHER" id="PTHR34473">
    <property type="entry name" value="UPF0699 TRANSMEMBRANE PROTEIN YDBS"/>
    <property type="match status" value="1"/>
</dbReference>
<dbReference type="RefSeq" id="WP_275417033.1">
    <property type="nucleotide sequence ID" value="NZ_CP106878.1"/>
</dbReference>
<dbReference type="EMBL" id="CP106878">
    <property type="protein sequence ID" value="WAA09251.1"/>
    <property type="molecule type" value="Genomic_DNA"/>
</dbReference>
<dbReference type="Proteomes" id="UP001164718">
    <property type="component" value="Chromosome"/>
</dbReference>
<evidence type="ECO:0000313" key="4">
    <source>
        <dbReference type="Proteomes" id="UP001164718"/>
    </source>
</evidence>
<name>A0A9E8LU68_9BACI</name>
<organism evidence="3 4">
    <name type="scientific">Fervidibacillus albus</name>
    <dbReference type="NCBI Taxonomy" id="2980026"/>
    <lineage>
        <taxon>Bacteria</taxon>
        <taxon>Bacillati</taxon>
        <taxon>Bacillota</taxon>
        <taxon>Bacilli</taxon>
        <taxon>Bacillales</taxon>
        <taxon>Bacillaceae</taxon>
        <taxon>Fervidibacillus</taxon>
    </lineage>
</organism>
<keyword evidence="1" id="KW-0812">Transmembrane</keyword>
<evidence type="ECO:0000256" key="1">
    <source>
        <dbReference type="SAM" id="Phobius"/>
    </source>
</evidence>
<dbReference type="Pfam" id="PF03703">
    <property type="entry name" value="bPH_2"/>
    <property type="match status" value="1"/>
</dbReference>
<dbReference type="KEGG" id="faf:OE104_11835"/>
<evidence type="ECO:0000313" key="3">
    <source>
        <dbReference type="EMBL" id="WAA09251.1"/>
    </source>
</evidence>
<keyword evidence="1" id="KW-1133">Transmembrane helix</keyword>
<sequence length="159" mass="18502">MLNEPKNRISEKALTVWKIRGMIQTGIFLLLSIVAIVLIFLFDWPKWIIPILAILFIIDGYYSIFFAPKLQWRRWRYEVREQEIELQHGLFVVTKTLIPMIRVQHVDMEQGPILKKYGLATISISTAATTHAIPALEEEEAENVRQIISQLARVDEEDV</sequence>
<proteinExistence type="predicted"/>
<feature type="transmembrane region" description="Helical" evidence="1">
    <location>
        <begin position="21"/>
        <end position="41"/>
    </location>
</feature>
<feature type="transmembrane region" description="Helical" evidence="1">
    <location>
        <begin position="47"/>
        <end position="67"/>
    </location>
</feature>
<evidence type="ECO:0000259" key="2">
    <source>
        <dbReference type="Pfam" id="PF03703"/>
    </source>
</evidence>
<feature type="domain" description="YdbS-like PH" evidence="2">
    <location>
        <begin position="72"/>
        <end position="148"/>
    </location>
</feature>
<protein>
    <submittedName>
        <fullName evidence="3">PH domain-containing protein</fullName>
    </submittedName>
</protein>
<dbReference type="AlphaFoldDB" id="A0A9E8LU68"/>
<accession>A0A9E8LU68</accession>
<keyword evidence="4" id="KW-1185">Reference proteome</keyword>
<reference evidence="3" key="1">
    <citation type="submission" date="2022-09" db="EMBL/GenBank/DDBJ databases">
        <title>Complete Genomes of Fervidibacillus albus and Fervidibacillus halotolerans isolated from tidal flat sediments.</title>
        <authorList>
            <person name="Kwon K.K."/>
            <person name="Yang S.-H."/>
            <person name="Park M.J."/>
            <person name="Oh H.-M."/>
        </authorList>
    </citation>
    <scope>NUCLEOTIDE SEQUENCE</scope>
    <source>
        <strain evidence="3">MEBiC13591</strain>
    </source>
</reference>
<keyword evidence="1" id="KW-0472">Membrane</keyword>